<dbReference type="PANTHER" id="PTHR39767">
    <property type="entry name" value="CALCIUM/CALMODULIN-BINDING MEMBRANE PROTEIN PCM4-RELATED"/>
    <property type="match status" value="1"/>
</dbReference>
<dbReference type="VEuPathDB" id="PiroplasmaDB:BEWA_052300"/>
<evidence type="ECO:0000313" key="2">
    <source>
        <dbReference type="Proteomes" id="UP000031512"/>
    </source>
</evidence>
<dbReference type="RefSeq" id="XP_004832627.1">
    <property type="nucleotide sequence ID" value="XM_004832570.1"/>
</dbReference>
<gene>
    <name evidence="1" type="ORF">BEWA_052300</name>
</gene>
<evidence type="ECO:0000313" key="1">
    <source>
        <dbReference type="EMBL" id="EKX73175.1"/>
    </source>
</evidence>
<dbReference type="AlphaFoldDB" id="L1LD45"/>
<dbReference type="OrthoDB" id="397220at2759"/>
<dbReference type="eggNOG" id="ENOG502S4N1">
    <property type="taxonomic scope" value="Eukaryota"/>
</dbReference>
<protein>
    <submittedName>
        <fullName evidence="1">Uncharacterized protein</fullName>
    </submittedName>
</protein>
<proteinExistence type="predicted"/>
<dbReference type="GeneID" id="15802782"/>
<accession>L1LD45</accession>
<reference evidence="1 2" key="1">
    <citation type="journal article" date="2012" name="BMC Genomics">
        <title>Comparative genomic analysis and phylogenetic position of Theileria equi.</title>
        <authorList>
            <person name="Kappmeyer L.S."/>
            <person name="Thiagarajan M."/>
            <person name="Herndon D.R."/>
            <person name="Ramsay J.D."/>
            <person name="Caler E."/>
            <person name="Djikeng A."/>
            <person name="Gillespie J.J."/>
            <person name="Lau A.O."/>
            <person name="Roalson E.H."/>
            <person name="Silva J.C."/>
            <person name="Silva M.G."/>
            <person name="Suarez C.E."/>
            <person name="Ueti M.W."/>
            <person name="Nene V.M."/>
            <person name="Mealey R.H."/>
            <person name="Knowles D.P."/>
            <person name="Brayton K.A."/>
        </authorList>
    </citation>
    <scope>NUCLEOTIDE SEQUENCE [LARGE SCALE GENOMIC DNA]</scope>
    <source>
        <strain evidence="1 2">WA</strain>
    </source>
</reference>
<organism evidence="1 2">
    <name type="scientific">Theileria equi strain WA</name>
    <dbReference type="NCBI Taxonomy" id="1537102"/>
    <lineage>
        <taxon>Eukaryota</taxon>
        <taxon>Sar</taxon>
        <taxon>Alveolata</taxon>
        <taxon>Apicomplexa</taxon>
        <taxon>Aconoidasida</taxon>
        <taxon>Piroplasmida</taxon>
        <taxon>Theileriidae</taxon>
        <taxon>Theileria</taxon>
    </lineage>
</organism>
<dbReference type="KEGG" id="beq:BEWA_052300"/>
<dbReference type="PANTHER" id="PTHR39767:SF2">
    <property type="entry name" value="CHROMOSOME UNDETERMINED SCAFFOLD_1, WHOLE GENOME SHOTGUN SEQUENCE"/>
    <property type="match status" value="1"/>
</dbReference>
<keyword evidence="2" id="KW-1185">Reference proteome</keyword>
<comment type="caution">
    <text evidence="1">The sequence shown here is derived from an EMBL/GenBank/DDBJ whole genome shotgun (WGS) entry which is preliminary data.</text>
</comment>
<dbReference type="EMBL" id="ACOU01000003">
    <property type="protein sequence ID" value="EKX73175.1"/>
    <property type="molecule type" value="Genomic_DNA"/>
</dbReference>
<sequence>MHASCKSENVEVKSVNEKNTLVKGGVTASLLTIAPNSLNESSILFLGSKNYTIGVDSVGNFAFNAQNTPMIIVDNNQTISMHMSTFSVKNVDLGGDLVVQGITQFRMIWREEFTDSKGWSGSVDKLGVSNCSGIQMLGGYQNFGRGHVEKTFIELPEHKELRIRATFHFIDQWVGETGYMKLGTPDGIMEYVWTDRHFHKEDFNTNICGGETGDDKFSVPIDVTVLHNSERFTIAFGSTIVGDSDKQSWGISGLEIHIR</sequence>
<dbReference type="Proteomes" id="UP000031512">
    <property type="component" value="Unassembled WGS sequence"/>
</dbReference>
<name>L1LD45_THEEQ</name>